<dbReference type="AlphaFoldDB" id="A0A8K0GZI5"/>
<evidence type="ECO:0000313" key="2">
    <source>
        <dbReference type="EMBL" id="KAF3442875.1"/>
    </source>
</evidence>
<feature type="coiled-coil region" evidence="1">
    <location>
        <begin position="113"/>
        <end position="193"/>
    </location>
</feature>
<keyword evidence="1" id="KW-0175">Coiled coil</keyword>
<gene>
    <name evidence="2" type="ORF">FNV43_RR16793</name>
</gene>
<reference evidence="2" key="1">
    <citation type="submission" date="2020-03" db="EMBL/GenBank/DDBJ databases">
        <title>A high-quality chromosome-level genome assembly of a woody plant with both climbing and erect habits, Rhamnella rubrinervis.</title>
        <authorList>
            <person name="Lu Z."/>
            <person name="Yang Y."/>
            <person name="Zhu X."/>
            <person name="Sun Y."/>
        </authorList>
    </citation>
    <scope>NUCLEOTIDE SEQUENCE</scope>
    <source>
        <strain evidence="2">BYM</strain>
        <tissue evidence="2">Leaf</tissue>
    </source>
</reference>
<keyword evidence="3" id="KW-1185">Reference proteome</keyword>
<comment type="caution">
    <text evidence="2">The sequence shown here is derived from an EMBL/GenBank/DDBJ whole genome shotgun (WGS) entry which is preliminary data.</text>
</comment>
<dbReference type="EMBL" id="VOIH02000007">
    <property type="protein sequence ID" value="KAF3442875.1"/>
    <property type="molecule type" value="Genomic_DNA"/>
</dbReference>
<dbReference type="Proteomes" id="UP000796880">
    <property type="component" value="Unassembled WGS sequence"/>
</dbReference>
<protein>
    <submittedName>
        <fullName evidence="2">Uncharacterized protein</fullName>
    </submittedName>
</protein>
<evidence type="ECO:0000256" key="1">
    <source>
        <dbReference type="SAM" id="Coils"/>
    </source>
</evidence>
<evidence type="ECO:0000313" key="3">
    <source>
        <dbReference type="Proteomes" id="UP000796880"/>
    </source>
</evidence>
<accession>A0A8K0GZI5</accession>
<proteinExistence type="predicted"/>
<sequence>MLLGGYEHPGTSRWCRVRPGGRTPRKSCSQVLCAGPACPGGHACAVRASGAAQCALVCVPTRGVPPACLTADLVIERSMSMGVVMLNIRMILETIGYMALRQQATMAQLCSEVIDLRRRVMDQRVTINELEDKGRRTDDSLSKSDARIKELEAKAIESEEMNKKKIRELEDIIAQLEEKSAKAVQELESMKSSIDETIETEADVGDSSTGGTGGIEDTGAKDITIVGLSFTDNNYAGVLHSMGEGEAFRSYPLAGSKCVLLQLGIPTSTGIIASVLYAMENGVSPVEITFYDLIYGFTCPLACGCAGEENAFLIPRVEQNSKLGVIKLPLIVSYYGVGNAIPADN</sequence>
<name>A0A8K0GZI5_9ROSA</name>
<organism evidence="2 3">
    <name type="scientific">Rhamnella rubrinervis</name>
    <dbReference type="NCBI Taxonomy" id="2594499"/>
    <lineage>
        <taxon>Eukaryota</taxon>
        <taxon>Viridiplantae</taxon>
        <taxon>Streptophyta</taxon>
        <taxon>Embryophyta</taxon>
        <taxon>Tracheophyta</taxon>
        <taxon>Spermatophyta</taxon>
        <taxon>Magnoliopsida</taxon>
        <taxon>eudicotyledons</taxon>
        <taxon>Gunneridae</taxon>
        <taxon>Pentapetalae</taxon>
        <taxon>rosids</taxon>
        <taxon>fabids</taxon>
        <taxon>Rosales</taxon>
        <taxon>Rhamnaceae</taxon>
        <taxon>rhamnoid group</taxon>
        <taxon>Rhamneae</taxon>
        <taxon>Rhamnella</taxon>
    </lineage>
</organism>